<dbReference type="SUPFAM" id="SSF57184">
    <property type="entry name" value="Growth factor receptor domain"/>
    <property type="match status" value="1"/>
</dbReference>
<organism evidence="13 14">
    <name type="scientific">Cricetulus griseus</name>
    <name type="common">Chinese hamster</name>
    <name type="synonym">Cricetulus barabensis griseus</name>
    <dbReference type="NCBI Taxonomy" id="10029"/>
    <lineage>
        <taxon>Eukaryota</taxon>
        <taxon>Metazoa</taxon>
        <taxon>Chordata</taxon>
        <taxon>Craniata</taxon>
        <taxon>Vertebrata</taxon>
        <taxon>Euteleostomi</taxon>
        <taxon>Mammalia</taxon>
        <taxon>Eutheria</taxon>
        <taxon>Euarchontoglires</taxon>
        <taxon>Glires</taxon>
        <taxon>Rodentia</taxon>
        <taxon>Myomorpha</taxon>
        <taxon>Muroidea</taxon>
        <taxon>Cricetidae</taxon>
        <taxon>Cricetinae</taxon>
        <taxon>Cricetulus</taxon>
    </lineage>
</organism>
<evidence type="ECO:0000256" key="10">
    <source>
        <dbReference type="SAM" id="MobiDB-lite"/>
    </source>
</evidence>
<dbReference type="PROSITE" id="PS00484">
    <property type="entry name" value="THYROGLOBULIN_1_1"/>
    <property type="match status" value="1"/>
</dbReference>
<feature type="domain" description="Thyroglobulin type-1" evidence="11">
    <location>
        <begin position="369"/>
        <end position="447"/>
    </location>
</feature>
<dbReference type="Gene3D" id="4.10.800.10">
    <property type="entry name" value="Thyroglobulin type-1"/>
    <property type="match status" value="1"/>
</dbReference>
<evidence type="ECO:0000256" key="8">
    <source>
        <dbReference type="ARBA" id="ARBA00049694"/>
    </source>
</evidence>
<keyword evidence="7" id="KW-0340">Growth factor binding</keyword>
<gene>
    <name evidence="13" type="ORF">H671_1g2706</name>
</gene>
<dbReference type="InterPro" id="IPR017891">
    <property type="entry name" value="Insulin_GF-bd_Cys-rich_CS"/>
</dbReference>
<reference evidence="14" key="1">
    <citation type="journal article" date="2013" name="Nat. Biotechnol.">
        <title>Chinese hamster genome sequenced from sorted chromosomes.</title>
        <authorList>
            <person name="Brinkrolf K."/>
            <person name="Rupp O."/>
            <person name="Laux H."/>
            <person name="Kollin F."/>
            <person name="Ernst W."/>
            <person name="Linke B."/>
            <person name="Kofler R."/>
            <person name="Romand S."/>
            <person name="Hesse F."/>
            <person name="Budach W.E."/>
            <person name="Galosy S."/>
            <person name="Muller D."/>
            <person name="Noll T."/>
            <person name="Wienberg J."/>
            <person name="Jostock T."/>
            <person name="Leonard M."/>
            <person name="Grillari J."/>
            <person name="Tauch A."/>
            <person name="Goesmann A."/>
            <person name="Helk B."/>
            <person name="Mott J.E."/>
            <person name="Puhler A."/>
            <person name="Borth N."/>
        </authorList>
    </citation>
    <scope>NUCLEOTIDE SEQUENCE [LARGE SCALE GENOMIC DNA]</scope>
    <source>
        <strain evidence="14">17A/GY</strain>
    </source>
</reference>
<dbReference type="InterPro" id="IPR036857">
    <property type="entry name" value="Thyroglobulin_1_sf"/>
</dbReference>
<sequence length="455" mass="50161">MKAGLGTVCDGRPPILSSSRPYSFRSLFSLLHSVSSQAKQTYFEHWDPSTLPLQSLTCASEPALYKALDTTSQHRPLPATTHPASIEHRTRPPAQRAVTTVVTTACPESCEHCATVACQESLIHCLLHWIAMPEFLAVVSCRILILLAFQVGMTTGASQPWRCAPCTAERLELCPPVPASCPEISRPAGCGCCPTCALPLGAACGVATARCAQGLSCRALPGEPRPLHALTRGQGACVPEPAAPATRTLSSSEREEAKAAVVPEDELPESPEMTEEQLLESFHLMAPSSEDRPILWNAISTYNSIRARQIADLKKWKQFSPPFCSLLPPPILNPARTNYSRSERIFRDTLEFHLEIMDVTKLVFRKCHPEPCQRELYKVLERLAAAQQKAGDEIYKFYLPNCNKNGFYHSKQCETSLDGEAGLCWCVYPWSGKKIPGSLEIRGDPNCHQYFNVQN</sequence>
<evidence type="ECO:0000256" key="3">
    <source>
        <dbReference type="ARBA" id="ARBA00022525"/>
    </source>
</evidence>
<keyword evidence="5" id="KW-0732">Signal</keyword>
<dbReference type="GO" id="GO:0031994">
    <property type="term" value="F:insulin-like growth factor I binding"/>
    <property type="evidence" value="ECO:0007669"/>
    <property type="project" value="TreeGrafter"/>
</dbReference>
<dbReference type="CDD" id="cd00191">
    <property type="entry name" value="TY"/>
    <property type="match status" value="1"/>
</dbReference>
<evidence type="ECO:0000256" key="6">
    <source>
        <dbReference type="ARBA" id="ARBA00023157"/>
    </source>
</evidence>
<dbReference type="Gene3D" id="4.10.40.20">
    <property type="match status" value="1"/>
</dbReference>
<evidence type="ECO:0000256" key="7">
    <source>
        <dbReference type="ARBA" id="ARBA00023183"/>
    </source>
</evidence>
<evidence type="ECO:0000256" key="5">
    <source>
        <dbReference type="ARBA" id="ARBA00022729"/>
    </source>
</evidence>
<dbReference type="InterPro" id="IPR009030">
    <property type="entry name" value="Growth_fac_rcpt_cys_sf"/>
</dbReference>
<dbReference type="PRINTS" id="PR01977">
    <property type="entry name" value="IGFBPFAMILY1"/>
</dbReference>
<evidence type="ECO:0000313" key="13">
    <source>
        <dbReference type="EMBL" id="ERE88922.1"/>
    </source>
</evidence>
<dbReference type="PROSITE" id="PS00222">
    <property type="entry name" value="IGFBP_N_1"/>
    <property type="match status" value="1"/>
</dbReference>
<evidence type="ECO:0000256" key="2">
    <source>
        <dbReference type="ARBA" id="ARBA00013675"/>
    </source>
</evidence>
<dbReference type="AlphaFoldDB" id="A0A061IPQ9"/>
<evidence type="ECO:0000259" key="11">
    <source>
        <dbReference type="PROSITE" id="PS51162"/>
    </source>
</evidence>
<feature type="region of interest" description="Disordered" evidence="10">
    <location>
        <begin position="241"/>
        <end position="271"/>
    </location>
</feature>
<dbReference type="FunFam" id="4.10.40.20:FF:000001">
    <property type="entry name" value="Insulin-like growth factor binding protein 5"/>
    <property type="match status" value="1"/>
</dbReference>
<dbReference type="GO" id="GO:0031995">
    <property type="term" value="F:insulin-like growth factor II binding"/>
    <property type="evidence" value="ECO:0007669"/>
    <property type="project" value="TreeGrafter"/>
</dbReference>
<evidence type="ECO:0000256" key="1">
    <source>
        <dbReference type="ARBA" id="ARBA00004613"/>
    </source>
</evidence>
<dbReference type="GO" id="GO:0005615">
    <property type="term" value="C:extracellular space"/>
    <property type="evidence" value="ECO:0007669"/>
    <property type="project" value="TreeGrafter"/>
</dbReference>
<dbReference type="InterPro" id="IPR022322">
    <property type="entry name" value="IGFBP1"/>
</dbReference>
<dbReference type="InterPro" id="IPR000716">
    <property type="entry name" value="Thyroglobulin_1"/>
</dbReference>
<dbReference type="PANTHER" id="PTHR11551:SF6">
    <property type="entry name" value="INSULIN-LIKE GROWTH FACTOR-BINDING PROTEIN 1"/>
    <property type="match status" value="1"/>
</dbReference>
<keyword evidence="4" id="KW-0597">Phosphoprotein</keyword>
<keyword evidence="3" id="KW-0964">Secreted</keyword>
<dbReference type="PANTHER" id="PTHR11551">
    <property type="entry name" value="INSULIN-LIKE GROWTH FACTOR BINDING PROTEIN"/>
    <property type="match status" value="1"/>
</dbReference>
<dbReference type="PROSITE" id="PS51323">
    <property type="entry name" value="IGFBP_N_2"/>
    <property type="match status" value="1"/>
</dbReference>
<comment type="subunit">
    <text evidence="8">Binds equally well IGF1 and IGF2. Interacts with integrin ITGA5:ITGB1. Interacts with VHL; this interaction inhibits HIF1A degradation.</text>
</comment>
<proteinExistence type="predicted"/>
<comment type="caution">
    <text evidence="9">Lacks conserved residue(s) required for the propagation of feature annotation.</text>
</comment>
<evidence type="ECO:0000259" key="12">
    <source>
        <dbReference type="PROSITE" id="PS51323"/>
    </source>
</evidence>
<dbReference type="InterPro" id="IPR022321">
    <property type="entry name" value="IGFBP_1-6_chordata"/>
</dbReference>
<feature type="domain" description="IGFBP N-terminal" evidence="12">
    <location>
        <begin position="159"/>
        <end position="240"/>
    </location>
</feature>
<protein>
    <recommendedName>
        <fullName evidence="2">Insulin-like growth factor-binding protein 1</fullName>
    </recommendedName>
</protein>
<dbReference type="GO" id="GO:0043567">
    <property type="term" value="P:regulation of insulin-like growth factor receptor signaling pathway"/>
    <property type="evidence" value="ECO:0007669"/>
    <property type="project" value="TreeGrafter"/>
</dbReference>
<comment type="subcellular location">
    <subcellularLocation>
        <location evidence="1">Secreted</location>
    </subcellularLocation>
</comment>
<dbReference type="Proteomes" id="UP000030759">
    <property type="component" value="Unassembled WGS sequence"/>
</dbReference>
<dbReference type="PROSITE" id="PS51162">
    <property type="entry name" value="THYROGLOBULIN_1_2"/>
    <property type="match status" value="1"/>
</dbReference>
<name>A0A061IPQ9_CRIGR</name>
<dbReference type="InterPro" id="IPR000867">
    <property type="entry name" value="IGFBP-like"/>
</dbReference>
<dbReference type="PRINTS" id="PR01976">
    <property type="entry name" value="IGFBPFAMILY"/>
</dbReference>
<evidence type="ECO:0000256" key="9">
    <source>
        <dbReference type="PROSITE-ProRule" id="PRU00500"/>
    </source>
</evidence>
<evidence type="ECO:0000256" key="4">
    <source>
        <dbReference type="ARBA" id="ARBA00022553"/>
    </source>
</evidence>
<dbReference type="FunFam" id="4.10.800.10:FF:000002">
    <property type="entry name" value="Insulin-like growth factor-binding protein 2"/>
    <property type="match status" value="1"/>
</dbReference>
<accession>A0A061IPQ9</accession>
<dbReference type="Pfam" id="PF00219">
    <property type="entry name" value="IGFBP"/>
    <property type="match status" value="1"/>
</dbReference>
<dbReference type="SMART" id="SM00211">
    <property type="entry name" value="TY"/>
    <property type="match status" value="1"/>
</dbReference>
<dbReference type="SMART" id="SM00121">
    <property type="entry name" value="IB"/>
    <property type="match status" value="1"/>
</dbReference>
<keyword evidence="6" id="KW-1015">Disulfide bond</keyword>
<dbReference type="Pfam" id="PF00086">
    <property type="entry name" value="Thyroglobulin_1"/>
    <property type="match status" value="1"/>
</dbReference>
<dbReference type="EMBL" id="KE665314">
    <property type="protein sequence ID" value="ERE88922.1"/>
    <property type="molecule type" value="Genomic_DNA"/>
</dbReference>
<dbReference type="SUPFAM" id="SSF57610">
    <property type="entry name" value="Thyroglobulin type-1 domain"/>
    <property type="match status" value="1"/>
</dbReference>
<evidence type="ECO:0000313" key="14">
    <source>
        <dbReference type="Proteomes" id="UP000030759"/>
    </source>
</evidence>